<sequence>MPGLFAPSPANPRQNSRDNVFAPAPRLATTSQTTGRLIDSGAHETRKRFRQNRVLNSSAVSSTHPHQNQNAWTESSLGFSRLSSARSPPPLANDRYELKAGGIEAPNMFSRQGGECDYDDYFQLQKQRGMWSAPTSPPTGVPTGHVEDTEAVAKPWMFNQILSLVGGVAGKLVQFCAVPFRGFQAGGGQAYTFTAQGESIPQATSLEDPFVVNQITGPVQRTFPGEFPDDNYGVLSIESLENEQLERPRMTKRLRTGENWVVIDKDGSMESRPSTPRLSERRLPAQQQHQIRSPSQIPRPVSRAASTNATPKRPSLIPVSRRSTISRQSFQGTHTKATPKASVAPRSYSRQSYGSPVMFQPEPNSRGNAVESPRTPLPVESQRLINKMKREELEDDARLRRMSSQMADMLRQAQEALGTRIEVDDYMDDDGGDLGDGAYVQREAW</sequence>
<dbReference type="EMBL" id="ML977578">
    <property type="protein sequence ID" value="KAF2002373.1"/>
    <property type="molecule type" value="Genomic_DNA"/>
</dbReference>
<evidence type="ECO:0000313" key="2">
    <source>
        <dbReference type="EMBL" id="KAF2002373.1"/>
    </source>
</evidence>
<feature type="compositionally biased region" description="Polar residues" evidence="1">
    <location>
        <begin position="53"/>
        <end position="72"/>
    </location>
</feature>
<name>A0A6A5WKJ3_9PLEO</name>
<feature type="region of interest" description="Disordered" evidence="1">
    <location>
        <begin position="425"/>
        <end position="445"/>
    </location>
</feature>
<feature type="region of interest" description="Disordered" evidence="1">
    <location>
        <begin position="264"/>
        <end position="355"/>
    </location>
</feature>
<keyword evidence="3" id="KW-1185">Reference proteome</keyword>
<feature type="compositionally biased region" description="Polar residues" evidence="1">
    <location>
        <begin position="285"/>
        <end position="296"/>
    </location>
</feature>
<reference evidence="2" key="1">
    <citation type="journal article" date="2020" name="Stud. Mycol.">
        <title>101 Dothideomycetes genomes: a test case for predicting lifestyles and emergence of pathogens.</title>
        <authorList>
            <person name="Haridas S."/>
            <person name="Albert R."/>
            <person name="Binder M."/>
            <person name="Bloem J."/>
            <person name="Labutti K."/>
            <person name="Salamov A."/>
            <person name="Andreopoulos B."/>
            <person name="Baker S."/>
            <person name="Barry K."/>
            <person name="Bills G."/>
            <person name="Bluhm B."/>
            <person name="Cannon C."/>
            <person name="Castanera R."/>
            <person name="Culley D."/>
            <person name="Daum C."/>
            <person name="Ezra D."/>
            <person name="Gonzalez J."/>
            <person name="Henrissat B."/>
            <person name="Kuo A."/>
            <person name="Liang C."/>
            <person name="Lipzen A."/>
            <person name="Lutzoni F."/>
            <person name="Magnuson J."/>
            <person name="Mondo S."/>
            <person name="Nolan M."/>
            <person name="Ohm R."/>
            <person name="Pangilinan J."/>
            <person name="Park H.-J."/>
            <person name="Ramirez L."/>
            <person name="Alfaro M."/>
            <person name="Sun H."/>
            <person name="Tritt A."/>
            <person name="Yoshinaga Y."/>
            <person name="Zwiers L.-H."/>
            <person name="Turgeon B."/>
            <person name="Goodwin S."/>
            <person name="Spatafora J."/>
            <person name="Crous P."/>
            <person name="Grigoriev I."/>
        </authorList>
    </citation>
    <scope>NUCLEOTIDE SEQUENCE</scope>
    <source>
        <strain evidence="2">CBS 123094</strain>
    </source>
</reference>
<evidence type="ECO:0000313" key="3">
    <source>
        <dbReference type="Proteomes" id="UP000799779"/>
    </source>
</evidence>
<feature type="region of interest" description="Disordered" evidence="1">
    <location>
        <begin position="1"/>
        <end position="72"/>
    </location>
</feature>
<organism evidence="2 3">
    <name type="scientific">Amniculicola lignicola CBS 123094</name>
    <dbReference type="NCBI Taxonomy" id="1392246"/>
    <lineage>
        <taxon>Eukaryota</taxon>
        <taxon>Fungi</taxon>
        <taxon>Dikarya</taxon>
        <taxon>Ascomycota</taxon>
        <taxon>Pezizomycotina</taxon>
        <taxon>Dothideomycetes</taxon>
        <taxon>Pleosporomycetidae</taxon>
        <taxon>Pleosporales</taxon>
        <taxon>Amniculicolaceae</taxon>
        <taxon>Amniculicola</taxon>
    </lineage>
</organism>
<dbReference type="Proteomes" id="UP000799779">
    <property type="component" value="Unassembled WGS sequence"/>
</dbReference>
<gene>
    <name evidence="2" type="ORF">P154DRAFT_431136</name>
</gene>
<evidence type="ECO:0000256" key="1">
    <source>
        <dbReference type="SAM" id="MobiDB-lite"/>
    </source>
</evidence>
<proteinExistence type="predicted"/>
<dbReference type="OrthoDB" id="5138418at2759"/>
<accession>A0A6A5WKJ3</accession>
<protein>
    <submittedName>
        <fullName evidence="2">Uncharacterized protein</fullName>
    </submittedName>
</protein>
<dbReference type="AlphaFoldDB" id="A0A6A5WKJ3"/>
<feature type="compositionally biased region" description="Polar residues" evidence="1">
    <location>
        <begin position="321"/>
        <end position="336"/>
    </location>
</feature>